<feature type="region of interest" description="Disordered" evidence="10">
    <location>
        <begin position="322"/>
        <end position="347"/>
    </location>
</feature>
<dbReference type="PANTHER" id="PTHR21397">
    <property type="entry name" value="CHROMATIN COMPLEXES SUBUNIT BAP18-RELATED"/>
    <property type="match status" value="1"/>
</dbReference>
<sequence length="540" mass="59825">MARLPHSNIAVIVSVLMALCTHFAYCNNGRRADDALDAEFSGFSVPLDHSFEVDDVAKFRVRGALLLKAGREPSVSLSQNQLSEEDRIKLKEVAAVDGLYRIRVPRVFLQADRQTERQMEGYLTAFVRACAMIESHLSDVITLHTDVSGYLIGISIVTLPGACRGTEVEDEVDLEVFNTTLSIMAPVTAPGPETALFLERMEQETEKKGKNPQEQKSFFAKYWMYIVPLVLFLMMSGAQDQSGGGAGGGAANGGLKICQFSKKVQKCHVSGTVTIYYNLCTFPPPSPPLLGVNKSDPPETTKHFPKKLPFDAKQQQNCTKGIMPVPKKAGRRNNSVPEEKLPPYEPNVPEPITRADFMKYWVPITLDDKTAQKLLWISEGGSKVARTSDAVCPYPNRPERYEHSPQVLCKESLLGHRGYWEVDYDGWVVIGVVCQSAPRKGTDGPCGLGENSGSWGAGWSGSCYQVWHNGENVDVTLPDTSRMGIYVDQPAGIIKFLLVEGEGEKEVRLIHKFKANIQEKIFPGFWVGTNSYCLIRKKDQ</sequence>
<evidence type="ECO:0000256" key="2">
    <source>
        <dbReference type="ARBA" id="ARBA00007695"/>
    </source>
</evidence>
<protein>
    <recommendedName>
        <fullName evidence="4">ER membrane protein complex subunit 10</fullName>
    </recommendedName>
</protein>
<evidence type="ECO:0000259" key="12">
    <source>
        <dbReference type="PROSITE" id="PS50188"/>
    </source>
</evidence>
<dbReference type="Proteomes" id="UP001178508">
    <property type="component" value="Chromosome 16"/>
</dbReference>
<dbReference type="InterPro" id="IPR013320">
    <property type="entry name" value="ConA-like_dom_sf"/>
</dbReference>
<evidence type="ECO:0000256" key="1">
    <source>
        <dbReference type="ARBA" id="ARBA00004115"/>
    </source>
</evidence>
<evidence type="ECO:0000256" key="3">
    <source>
        <dbReference type="ARBA" id="ARBA00011276"/>
    </source>
</evidence>
<evidence type="ECO:0000256" key="8">
    <source>
        <dbReference type="ARBA" id="ARBA00022989"/>
    </source>
</evidence>
<dbReference type="Pfam" id="PF13765">
    <property type="entry name" value="PRY"/>
    <property type="match status" value="1"/>
</dbReference>
<evidence type="ECO:0000256" key="4">
    <source>
        <dbReference type="ARBA" id="ARBA00020105"/>
    </source>
</evidence>
<proteinExistence type="inferred from homology"/>
<dbReference type="GO" id="GO:0072546">
    <property type="term" value="C:EMC complex"/>
    <property type="evidence" value="ECO:0007669"/>
    <property type="project" value="TreeGrafter"/>
</dbReference>
<evidence type="ECO:0000256" key="9">
    <source>
        <dbReference type="ARBA" id="ARBA00023136"/>
    </source>
</evidence>
<keyword evidence="9" id="KW-0472">Membrane</keyword>
<accession>A0AAV1GTC0</accession>
<gene>
    <name evidence="13" type="ORF">XNOV1_A016896</name>
</gene>
<evidence type="ECO:0000256" key="11">
    <source>
        <dbReference type="SAM" id="SignalP"/>
    </source>
</evidence>
<dbReference type="AlphaFoldDB" id="A0AAV1GTC0"/>
<dbReference type="Pfam" id="PF21203">
    <property type="entry name" value="ECM10"/>
    <property type="match status" value="1"/>
</dbReference>
<dbReference type="PROSITE" id="PS50188">
    <property type="entry name" value="B302_SPRY"/>
    <property type="match status" value="1"/>
</dbReference>
<dbReference type="SMART" id="SM00589">
    <property type="entry name" value="PRY"/>
    <property type="match status" value="1"/>
</dbReference>
<dbReference type="Gene3D" id="2.60.120.920">
    <property type="match status" value="1"/>
</dbReference>
<dbReference type="PANTHER" id="PTHR21397:SF4">
    <property type="entry name" value="ER MEMBRANE PROTEIN COMPLEX SUBUNIT 10"/>
    <property type="match status" value="1"/>
</dbReference>
<organism evidence="13 14">
    <name type="scientific">Xyrichtys novacula</name>
    <name type="common">Pearly razorfish</name>
    <name type="synonym">Hemipteronotus novacula</name>
    <dbReference type="NCBI Taxonomy" id="13765"/>
    <lineage>
        <taxon>Eukaryota</taxon>
        <taxon>Metazoa</taxon>
        <taxon>Chordata</taxon>
        <taxon>Craniata</taxon>
        <taxon>Vertebrata</taxon>
        <taxon>Euteleostomi</taxon>
        <taxon>Actinopterygii</taxon>
        <taxon>Neopterygii</taxon>
        <taxon>Teleostei</taxon>
        <taxon>Neoteleostei</taxon>
        <taxon>Acanthomorphata</taxon>
        <taxon>Eupercaria</taxon>
        <taxon>Labriformes</taxon>
        <taxon>Labridae</taxon>
        <taxon>Xyrichtys</taxon>
    </lineage>
</organism>
<keyword evidence="5" id="KW-0812">Transmembrane</keyword>
<comment type="similarity">
    <text evidence="2">Belongs to the EMC10 family.</text>
</comment>
<dbReference type="EMBL" id="OY660879">
    <property type="protein sequence ID" value="CAJ1076364.1"/>
    <property type="molecule type" value="Genomic_DNA"/>
</dbReference>
<comment type="subunit">
    <text evidence="3">Component of the ER membrane protein complex (EMC).</text>
</comment>
<dbReference type="InterPro" id="IPR003879">
    <property type="entry name" value="Butyrophylin_SPRY"/>
</dbReference>
<dbReference type="Pfam" id="PF00622">
    <property type="entry name" value="SPRY"/>
    <property type="match status" value="1"/>
</dbReference>
<feature type="chain" id="PRO_5043662271" description="ER membrane protein complex subunit 10" evidence="11">
    <location>
        <begin position="27"/>
        <end position="540"/>
    </location>
</feature>
<evidence type="ECO:0000313" key="14">
    <source>
        <dbReference type="Proteomes" id="UP001178508"/>
    </source>
</evidence>
<feature type="domain" description="B30.2/SPRY" evidence="12">
    <location>
        <begin position="344"/>
        <end position="540"/>
    </location>
</feature>
<evidence type="ECO:0000256" key="5">
    <source>
        <dbReference type="ARBA" id="ARBA00022692"/>
    </source>
</evidence>
<evidence type="ECO:0000256" key="6">
    <source>
        <dbReference type="ARBA" id="ARBA00022729"/>
    </source>
</evidence>
<dbReference type="PRINTS" id="PR01407">
    <property type="entry name" value="BUTYPHLNCDUF"/>
</dbReference>
<dbReference type="InterPro" id="IPR001870">
    <property type="entry name" value="B30.2/SPRY"/>
</dbReference>
<evidence type="ECO:0000313" key="13">
    <source>
        <dbReference type="EMBL" id="CAJ1076364.1"/>
    </source>
</evidence>
<feature type="signal peptide" evidence="11">
    <location>
        <begin position="1"/>
        <end position="26"/>
    </location>
</feature>
<dbReference type="CDD" id="cd22209">
    <property type="entry name" value="EMC10"/>
    <property type="match status" value="1"/>
</dbReference>
<keyword evidence="6 11" id="KW-0732">Signal</keyword>
<name>A0AAV1GTC0_XYRNO</name>
<dbReference type="InterPro" id="IPR043136">
    <property type="entry name" value="B30.2/SPRY_sf"/>
</dbReference>
<dbReference type="SUPFAM" id="SSF49899">
    <property type="entry name" value="Concanavalin A-like lectins/glucanases"/>
    <property type="match status" value="1"/>
</dbReference>
<comment type="subcellular location">
    <subcellularLocation>
        <location evidence="1">Endoplasmic reticulum membrane</location>
        <topology evidence="1">Single-pass type I membrane protein</topology>
    </subcellularLocation>
</comment>
<evidence type="ECO:0000256" key="10">
    <source>
        <dbReference type="SAM" id="MobiDB-lite"/>
    </source>
</evidence>
<keyword evidence="8" id="KW-1133">Transmembrane helix</keyword>
<dbReference type="InterPro" id="IPR006574">
    <property type="entry name" value="PRY"/>
</dbReference>
<evidence type="ECO:0000256" key="7">
    <source>
        <dbReference type="ARBA" id="ARBA00022824"/>
    </source>
</evidence>
<keyword evidence="14" id="KW-1185">Reference proteome</keyword>
<reference evidence="13" key="1">
    <citation type="submission" date="2023-08" db="EMBL/GenBank/DDBJ databases">
        <authorList>
            <person name="Alioto T."/>
            <person name="Alioto T."/>
            <person name="Gomez Garrido J."/>
        </authorList>
    </citation>
    <scope>NUCLEOTIDE SEQUENCE</scope>
</reference>
<keyword evidence="7" id="KW-0256">Endoplasmic reticulum</keyword>
<dbReference type="SMART" id="SM00449">
    <property type="entry name" value="SPRY"/>
    <property type="match status" value="1"/>
</dbReference>
<dbReference type="InterPro" id="IPR003877">
    <property type="entry name" value="SPRY_dom"/>
</dbReference>